<dbReference type="PROSITE" id="PS00211">
    <property type="entry name" value="ABC_TRANSPORTER_1"/>
    <property type="match status" value="1"/>
</dbReference>
<reference evidence="12" key="1">
    <citation type="submission" date="2022-11" db="EMBL/GenBank/DDBJ databases">
        <authorList>
            <person name="Petersen C."/>
        </authorList>
    </citation>
    <scope>NUCLEOTIDE SEQUENCE</scope>
    <source>
        <strain evidence="12">IBT 19713</strain>
    </source>
</reference>
<comment type="subcellular location">
    <subcellularLocation>
        <location evidence="1">Membrane</location>
        <topology evidence="1">Multi-pass membrane protein</topology>
    </subcellularLocation>
</comment>
<feature type="transmembrane region" description="Helical" evidence="9">
    <location>
        <begin position="766"/>
        <end position="787"/>
    </location>
</feature>
<dbReference type="GO" id="GO:0016887">
    <property type="term" value="F:ATP hydrolysis activity"/>
    <property type="evidence" value="ECO:0007669"/>
    <property type="project" value="InterPro"/>
</dbReference>
<feature type="domain" description="ABC transmembrane type-1" evidence="11">
    <location>
        <begin position="769"/>
        <end position="1053"/>
    </location>
</feature>
<dbReference type="InterPro" id="IPR017871">
    <property type="entry name" value="ABC_transporter-like_CS"/>
</dbReference>
<dbReference type="PANTHER" id="PTHR43394:SF1">
    <property type="entry name" value="ATP-BINDING CASSETTE SUB-FAMILY B MEMBER 10, MITOCHONDRIAL"/>
    <property type="match status" value="1"/>
</dbReference>
<dbReference type="CDD" id="cd18578">
    <property type="entry name" value="ABC_6TM_Pgp_ABCB1_D2_like"/>
    <property type="match status" value="1"/>
</dbReference>
<feature type="transmembrane region" description="Helical" evidence="9">
    <location>
        <begin position="1027"/>
        <end position="1048"/>
    </location>
</feature>
<dbReference type="InterPro" id="IPR003593">
    <property type="entry name" value="AAA+_ATPase"/>
</dbReference>
<dbReference type="GO" id="GO:0005743">
    <property type="term" value="C:mitochondrial inner membrane"/>
    <property type="evidence" value="ECO:0007669"/>
    <property type="project" value="TreeGrafter"/>
</dbReference>
<dbReference type="GO" id="GO:0015421">
    <property type="term" value="F:ABC-type oligopeptide transporter activity"/>
    <property type="evidence" value="ECO:0007669"/>
    <property type="project" value="TreeGrafter"/>
</dbReference>
<dbReference type="GO" id="GO:0005524">
    <property type="term" value="F:ATP binding"/>
    <property type="evidence" value="ECO:0007669"/>
    <property type="project" value="UniProtKB-KW"/>
</dbReference>
<keyword evidence="6 9" id="KW-0472">Membrane</keyword>
<feature type="domain" description="ABC transporter" evidence="10">
    <location>
        <begin position="330"/>
        <end position="569"/>
    </location>
</feature>
<keyword evidence="13" id="KW-1185">Reference proteome</keyword>
<keyword evidence="2 9" id="KW-0812">Transmembrane</keyword>
<sequence length="1343" mass="148906">MSDTRGEARDRDSMHGTKPTIRTSWKSLATFTASQHVPVLALGTLFALLAGCVTPVLAVLLGNMFDAFTSFGAGHSNANSLRSTMITNCLGMVGLAGAGLVLNGAYFMVFVAFGEIQASVIRDKVFEELLKRDVEWFEAHKEGMGAFLSGIQSLPAAGANLTIFMPDRRISRAGILYLLAIICARMKGSITAQQVELTEASKVVNNAITSIDTVKCLNAEENEMESYSSRIERSAFYYLQQARLNSVQIAMIRWMMFGMFVQGFWNVVRTFWACTTAAQSIEQILPQVIVMEKGKIASAILSSIVRDRGRHRLQSELRGTQYPLYCKGLIEVKNVSFAYPTQPERNVLTPSNFVFPAGETRFVIGKSGSGKSTLGALLLRFYLPKTGQIMVDGYPLYSLDVSWIRNNITLLEQKSVLFNDSVYRNMTLGLKNFPVVNAKDINEAIELAMLESTILNLPKGLNTLVGPGGSFLSGGQRQRVAIARAKLRDTPILILDEPTSALDNMNRVAVMEAIREWRKGKTTIIITHDMSHIRPDDFVYIMENGSIVHEGYRYEVERLPGNEKYFPSMVRSRSGAKLLKVKSIRKQPSRSSIASSVRSRRSRRSKKYRTQLPRRVRQSRRTSFLQHHLPPGFRSSIYDIPKRKHKVYSESLRAAKKLPISSRESLFLLTSQTMQRPASPSRVYSQGSEEGIELAEINPHRPNPGESLPQLPEPTVHRRSTSQTVHARYQRLEPIPKSPSEKKPEPATLTKILCTIIPSLTPIDRLILLIGVLSAVIHASATPIFSYCLSQLVATFYITENSAHMAMVWSLAVLGVSTGDGVTSFFMHYFLEFCGEAWMNTLRKKSFKRVLDQPKAWFEEDGNGAYRIASYLDQNGEDMRNLLGRFAGFFITAASIMIIAIIWSLIVCWKLTLVALACGPIIYAITRGFEITNGRWERRCNEANAIVSDIFTEIFSEIRTVRALTLQPYFRDKHSSAAKNCLNVGLKRAIYTGAMFGLVETTVILASALIFYYGAILAASEFTVDDVVQVFSLLLFSIGYAAQILSWIPQINTSKEIATHLLRLSQLSKHNSHEHRGKTRAFRLTPIRLKNLYFRYPSRPKTPVLKNVSFCIQESSCTAIVGRSGSGKSTIASLLLALYEAPGSKTGRASITLGNQSIRDLHVPTLRSMISVVSQQPTIFPGTIQSNISYGLNPTNWLASLDSVRSAAQAAGIDEFIMSLPLGYSTVIGDGGIGLSGGQKQRLVIARALLRHPQILILDEATSSLDPAGAELVRLTIQRLVATRQNLTVIIITHAKDMIQIADHVIVLDQGVVVEDGSYGALVKKENSRLRELINDPEGNSGA</sequence>
<dbReference type="Pfam" id="PF00664">
    <property type="entry name" value="ABC_membrane"/>
    <property type="match status" value="3"/>
</dbReference>
<keyword evidence="5 9" id="KW-1133">Transmembrane helix</keyword>
<accession>A0A9W9NSF1</accession>
<keyword evidence="3" id="KW-0547">Nucleotide-binding</keyword>
<feature type="transmembrane region" description="Helical" evidence="9">
    <location>
        <begin position="989"/>
        <end position="1015"/>
    </location>
</feature>
<dbReference type="CDD" id="cd18577">
    <property type="entry name" value="ABC_6TM_Pgp_ABCB1_D1_like"/>
    <property type="match status" value="1"/>
</dbReference>
<evidence type="ECO:0000256" key="9">
    <source>
        <dbReference type="SAM" id="Phobius"/>
    </source>
</evidence>
<dbReference type="SMART" id="SM00382">
    <property type="entry name" value="AAA"/>
    <property type="match status" value="2"/>
</dbReference>
<dbReference type="InterPro" id="IPR027417">
    <property type="entry name" value="P-loop_NTPase"/>
</dbReference>
<keyword evidence="4" id="KW-0067">ATP-binding</keyword>
<dbReference type="InterPro" id="IPR036640">
    <property type="entry name" value="ABC1_TM_sf"/>
</dbReference>
<dbReference type="PROSITE" id="PS50929">
    <property type="entry name" value="ABC_TM1F"/>
    <property type="match status" value="2"/>
</dbReference>
<dbReference type="PANTHER" id="PTHR43394">
    <property type="entry name" value="ATP-DEPENDENT PERMEASE MDL1, MITOCHONDRIAL"/>
    <property type="match status" value="1"/>
</dbReference>
<feature type="domain" description="ABC transmembrane type-1" evidence="11">
    <location>
        <begin position="41"/>
        <end position="265"/>
    </location>
</feature>
<feature type="compositionally biased region" description="Basic residues" evidence="8">
    <location>
        <begin position="598"/>
        <end position="620"/>
    </location>
</feature>
<protein>
    <recommendedName>
        <fullName evidence="7">ABC multidrug transporter MDR2</fullName>
    </recommendedName>
</protein>
<dbReference type="InterPro" id="IPR003439">
    <property type="entry name" value="ABC_transporter-like_ATP-bd"/>
</dbReference>
<evidence type="ECO:0000256" key="6">
    <source>
        <dbReference type="ARBA" id="ARBA00023136"/>
    </source>
</evidence>
<dbReference type="SUPFAM" id="SSF52540">
    <property type="entry name" value="P-loop containing nucleoside triphosphate hydrolases"/>
    <property type="match status" value="2"/>
</dbReference>
<evidence type="ECO:0000256" key="7">
    <source>
        <dbReference type="ARBA" id="ARBA00049740"/>
    </source>
</evidence>
<evidence type="ECO:0000256" key="8">
    <source>
        <dbReference type="SAM" id="MobiDB-lite"/>
    </source>
</evidence>
<feature type="transmembrane region" description="Helical" evidence="9">
    <location>
        <begin position="807"/>
        <end position="831"/>
    </location>
</feature>
<dbReference type="FunFam" id="3.40.50.300:FF:001471">
    <property type="entry name" value="P-loop containing nucleoside triphosphate hydrolase protein"/>
    <property type="match status" value="1"/>
</dbReference>
<feature type="transmembrane region" description="Helical" evidence="9">
    <location>
        <begin position="39"/>
        <end position="65"/>
    </location>
</feature>
<dbReference type="InterPro" id="IPR039421">
    <property type="entry name" value="Type_1_exporter"/>
</dbReference>
<dbReference type="OrthoDB" id="6500128at2759"/>
<dbReference type="InterPro" id="IPR011527">
    <property type="entry name" value="ABC1_TM_dom"/>
</dbReference>
<evidence type="ECO:0000256" key="3">
    <source>
        <dbReference type="ARBA" id="ARBA00022741"/>
    </source>
</evidence>
<dbReference type="GO" id="GO:0090374">
    <property type="term" value="P:oligopeptide export from mitochondrion"/>
    <property type="evidence" value="ECO:0007669"/>
    <property type="project" value="TreeGrafter"/>
</dbReference>
<evidence type="ECO:0000256" key="2">
    <source>
        <dbReference type="ARBA" id="ARBA00022692"/>
    </source>
</evidence>
<organism evidence="12 13">
    <name type="scientific">Penicillium chermesinum</name>
    <dbReference type="NCBI Taxonomy" id="63820"/>
    <lineage>
        <taxon>Eukaryota</taxon>
        <taxon>Fungi</taxon>
        <taxon>Dikarya</taxon>
        <taxon>Ascomycota</taxon>
        <taxon>Pezizomycotina</taxon>
        <taxon>Eurotiomycetes</taxon>
        <taxon>Eurotiomycetidae</taxon>
        <taxon>Eurotiales</taxon>
        <taxon>Aspergillaceae</taxon>
        <taxon>Penicillium</taxon>
    </lineage>
</organism>
<evidence type="ECO:0000256" key="4">
    <source>
        <dbReference type="ARBA" id="ARBA00022840"/>
    </source>
</evidence>
<evidence type="ECO:0000259" key="11">
    <source>
        <dbReference type="PROSITE" id="PS50929"/>
    </source>
</evidence>
<feature type="region of interest" description="Disordered" evidence="8">
    <location>
        <begin position="696"/>
        <end position="725"/>
    </location>
</feature>
<feature type="transmembrane region" description="Helical" evidence="9">
    <location>
        <begin position="886"/>
        <end position="906"/>
    </location>
</feature>
<dbReference type="Gene3D" id="3.40.50.300">
    <property type="entry name" value="P-loop containing nucleotide triphosphate hydrolases"/>
    <property type="match status" value="2"/>
</dbReference>
<comment type="caution">
    <text evidence="12">The sequence shown here is derived from an EMBL/GenBank/DDBJ whole genome shotgun (WGS) entry which is preliminary data.</text>
</comment>
<reference evidence="12" key="2">
    <citation type="journal article" date="2023" name="IMA Fungus">
        <title>Comparative genomic study of the Penicillium genus elucidates a diverse pangenome and 15 lateral gene transfer events.</title>
        <authorList>
            <person name="Petersen C."/>
            <person name="Sorensen T."/>
            <person name="Nielsen M.R."/>
            <person name="Sondergaard T.E."/>
            <person name="Sorensen J.L."/>
            <person name="Fitzpatrick D.A."/>
            <person name="Frisvad J.C."/>
            <person name="Nielsen K.L."/>
        </authorList>
    </citation>
    <scope>NUCLEOTIDE SEQUENCE</scope>
    <source>
        <strain evidence="12">IBT 19713</strain>
    </source>
</reference>
<evidence type="ECO:0000259" key="10">
    <source>
        <dbReference type="PROSITE" id="PS50893"/>
    </source>
</evidence>
<name>A0A9W9NSF1_9EURO</name>
<evidence type="ECO:0000256" key="1">
    <source>
        <dbReference type="ARBA" id="ARBA00004141"/>
    </source>
</evidence>
<dbReference type="Pfam" id="PF00005">
    <property type="entry name" value="ABC_tran"/>
    <property type="match status" value="2"/>
</dbReference>
<gene>
    <name evidence="12" type="ORF">N7468_006541</name>
</gene>
<dbReference type="SUPFAM" id="SSF90123">
    <property type="entry name" value="ABC transporter transmembrane region"/>
    <property type="match status" value="2"/>
</dbReference>
<dbReference type="RefSeq" id="XP_058328727.1">
    <property type="nucleotide sequence ID" value="XM_058475837.1"/>
</dbReference>
<dbReference type="Gene3D" id="1.20.1560.10">
    <property type="entry name" value="ABC transporter type 1, transmembrane domain"/>
    <property type="match status" value="3"/>
</dbReference>
<evidence type="ECO:0000313" key="13">
    <source>
        <dbReference type="Proteomes" id="UP001150941"/>
    </source>
</evidence>
<dbReference type="GeneID" id="83203140"/>
<dbReference type="PROSITE" id="PS50893">
    <property type="entry name" value="ABC_TRANSPORTER_2"/>
    <property type="match status" value="2"/>
</dbReference>
<dbReference type="FunFam" id="3.40.50.300:FF:003218">
    <property type="entry name" value="ABC a-pheromone efflux pump AtrD"/>
    <property type="match status" value="1"/>
</dbReference>
<feature type="transmembrane region" description="Helical" evidence="9">
    <location>
        <begin position="85"/>
        <end position="113"/>
    </location>
</feature>
<proteinExistence type="predicted"/>
<feature type="domain" description="ABC transporter" evidence="10">
    <location>
        <begin position="1087"/>
        <end position="1335"/>
    </location>
</feature>
<dbReference type="Proteomes" id="UP001150941">
    <property type="component" value="Unassembled WGS sequence"/>
</dbReference>
<evidence type="ECO:0000256" key="5">
    <source>
        <dbReference type="ARBA" id="ARBA00022989"/>
    </source>
</evidence>
<feature type="region of interest" description="Disordered" evidence="8">
    <location>
        <begin position="582"/>
        <end position="623"/>
    </location>
</feature>
<dbReference type="EMBL" id="JAPQKS010000005">
    <property type="protein sequence ID" value="KAJ5225316.1"/>
    <property type="molecule type" value="Genomic_DNA"/>
</dbReference>
<evidence type="ECO:0000313" key="12">
    <source>
        <dbReference type="EMBL" id="KAJ5225316.1"/>
    </source>
</evidence>